<feature type="transmembrane region" description="Helical" evidence="1">
    <location>
        <begin position="6"/>
        <end position="24"/>
    </location>
</feature>
<comment type="caution">
    <text evidence="2">The sequence shown here is derived from an EMBL/GenBank/DDBJ whole genome shotgun (WGS) entry which is preliminary data.</text>
</comment>
<reference evidence="2" key="2">
    <citation type="submission" date="2020-11" db="EMBL/GenBank/DDBJ databases">
        <authorList>
            <person name="McCartney M.A."/>
            <person name="Auch B."/>
            <person name="Kono T."/>
            <person name="Mallez S."/>
            <person name="Becker A."/>
            <person name="Gohl D.M."/>
            <person name="Silverstein K.A.T."/>
            <person name="Koren S."/>
            <person name="Bechman K.B."/>
            <person name="Herman A."/>
            <person name="Abrahante J.E."/>
            <person name="Garbe J."/>
        </authorList>
    </citation>
    <scope>NUCLEOTIDE SEQUENCE</scope>
    <source>
        <strain evidence="2">Duluth1</strain>
        <tissue evidence="2">Whole animal</tissue>
    </source>
</reference>
<evidence type="ECO:0008006" key="4">
    <source>
        <dbReference type="Google" id="ProtNLM"/>
    </source>
</evidence>
<sequence length="85" mass="9521">MINPFSVMIVFCFIIIIFSISVTGESPGRIKPLRPQINNPDSLGARITGLEPNHDYRFYVWARTNTGRGEGAHTDVTTKDGDRKL</sequence>
<evidence type="ECO:0000313" key="2">
    <source>
        <dbReference type="EMBL" id="KAH3835511.1"/>
    </source>
</evidence>
<proteinExistence type="predicted"/>
<keyword evidence="3" id="KW-1185">Reference proteome</keyword>
<dbReference type="SUPFAM" id="SSF49265">
    <property type="entry name" value="Fibronectin type III"/>
    <property type="match status" value="1"/>
</dbReference>
<dbReference type="AlphaFoldDB" id="A0A9D4KA04"/>
<dbReference type="InterPro" id="IPR003961">
    <property type="entry name" value="FN3_dom"/>
</dbReference>
<dbReference type="Gene3D" id="2.60.40.10">
    <property type="entry name" value="Immunoglobulins"/>
    <property type="match status" value="1"/>
</dbReference>
<accession>A0A9D4KA04</accession>
<evidence type="ECO:0000256" key="1">
    <source>
        <dbReference type="SAM" id="Phobius"/>
    </source>
</evidence>
<keyword evidence="1" id="KW-1133">Transmembrane helix</keyword>
<dbReference type="Proteomes" id="UP000828390">
    <property type="component" value="Unassembled WGS sequence"/>
</dbReference>
<keyword evidence="1" id="KW-0472">Membrane</keyword>
<protein>
    <recommendedName>
        <fullName evidence="4">Fibronectin type-III domain-containing protein</fullName>
    </recommendedName>
</protein>
<evidence type="ECO:0000313" key="3">
    <source>
        <dbReference type="Proteomes" id="UP000828390"/>
    </source>
</evidence>
<gene>
    <name evidence="2" type="ORF">DPMN_108864</name>
</gene>
<reference evidence="2" key="1">
    <citation type="journal article" date="2019" name="bioRxiv">
        <title>The Genome of the Zebra Mussel, Dreissena polymorpha: A Resource for Invasive Species Research.</title>
        <authorList>
            <person name="McCartney M.A."/>
            <person name="Auch B."/>
            <person name="Kono T."/>
            <person name="Mallez S."/>
            <person name="Zhang Y."/>
            <person name="Obille A."/>
            <person name="Becker A."/>
            <person name="Abrahante J.E."/>
            <person name="Garbe J."/>
            <person name="Badalamenti J.P."/>
            <person name="Herman A."/>
            <person name="Mangelson H."/>
            <person name="Liachko I."/>
            <person name="Sullivan S."/>
            <person name="Sone E.D."/>
            <person name="Koren S."/>
            <person name="Silverstein K.A.T."/>
            <person name="Beckman K.B."/>
            <person name="Gohl D.M."/>
        </authorList>
    </citation>
    <scope>NUCLEOTIDE SEQUENCE</scope>
    <source>
        <strain evidence="2">Duluth1</strain>
        <tissue evidence="2">Whole animal</tissue>
    </source>
</reference>
<dbReference type="InterPro" id="IPR036116">
    <property type="entry name" value="FN3_sf"/>
</dbReference>
<keyword evidence="1" id="KW-0812">Transmembrane</keyword>
<organism evidence="2 3">
    <name type="scientific">Dreissena polymorpha</name>
    <name type="common">Zebra mussel</name>
    <name type="synonym">Mytilus polymorpha</name>
    <dbReference type="NCBI Taxonomy" id="45954"/>
    <lineage>
        <taxon>Eukaryota</taxon>
        <taxon>Metazoa</taxon>
        <taxon>Spiralia</taxon>
        <taxon>Lophotrochozoa</taxon>
        <taxon>Mollusca</taxon>
        <taxon>Bivalvia</taxon>
        <taxon>Autobranchia</taxon>
        <taxon>Heteroconchia</taxon>
        <taxon>Euheterodonta</taxon>
        <taxon>Imparidentia</taxon>
        <taxon>Neoheterodontei</taxon>
        <taxon>Myida</taxon>
        <taxon>Dreissenoidea</taxon>
        <taxon>Dreissenidae</taxon>
        <taxon>Dreissena</taxon>
    </lineage>
</organism>
<dbReference type="InterPro" id="IPR013783">
    <property type="entry name" value="Ig-like_fold"/>
</dbReference>
<name>A0A9D4KA04_DREPO</name>
<dbReference type="CDD" id="cd00063">
    <property type="entry name" value="FN3"/>
    <property type="match status" value="1"/>
</dbReference>
<dbReference type="EMBL" id="JAIWYP010000004">
    <property type="protein sequence ID" value="KAH3835511.1"/>
    <property type="molecule type" value="Genomic_DNA"/>
</dbReference>